<evidence type="ECO:0000313" key="1">
    <source>
        <dbReference type="EMBL" id="KAG6372832.1"/>
    </source>
</evidence>
<organism evidence="1 2">
    <name type="scientific">Boletus reticuloceps</name>
    <dbReference type="NCBI Taxonomy" id="495285"/>
    <lineage>
        <taxon>Eukaryota</taxon>
        <taxon>Fungi</taxon>
        <taxon>Dikarya</taxon>
        <taxon>Basidiomycota</taxon>
        <taxon>Agaricomycotina</taxon>
        <taxon>Agaricomycetes</taxon>
        <taxon>Agaricomycetidae</taxon>
        <taxon>Boletales</taxon>
        <taxon>Boletineae</taxon>
        <taxon>Boletaceae</taxon>
        <taxon>Boletoideae</taxon>
        <taxon>Boletus</taxon>
    </lineage>
</organism>
<dbReference type="AlphaFoldDB" id="A0A8I2YJP1"/>
<dbReference type="Proteomes" id="UP000683000">
    <property type="component" value="Unassembled WGS sequence"/>
</dbReference>
<dbReference type="OrthoDB" id="2977716at2759"/>
<keyword evidence="2" id="KW-1185">Reference proteome</keyword>
<accession>A0A8I2YJP1</accession>
<sequence>MAGEGSASMGKAPPWERALSIQTLCPWKENIRSLILVGPTCLGKTAWARSPGCHMHFSGNFDLSLWDNNLELAVFDDFPDCSCLDYKQLFGG</sequence>
<gene>
    <name evidence="1" type="ORF">JVT61DRAFT_7252</name>
</gene>
<evidence type="ECO:0000313" key="2">
    <source>
        <dbReference type="Proteomes" id="UP000683000"/>
    </source>
</evidence>
<comment type="caution">
    <text evidence="1">The sequence shown here is derived from an EMBL/GenBank/DDBJ whole genome shotgun (WGS) entry which is preliminary data.</text>
</comment>
<dbReference type="EMBL" id="JAGFBS010000025">
    <property type="protein sequence ID" value="KAG6372832.1"/>
    <property type="molecule type" value="Genomic_DNA"/>
</dbReference>
<protein>
    <submittedName>
        <fullName evidence="1">Uncharacterized protein</fullName>
    </submittedName>
</protein>
<name>A0A8I2YJP1_9AGAM</name>
<proteinExistence type="predicted"/>
<reference evidence="1" key="1">
    <citation type="submission" date="2021-03" db="EMBL/GenBank/DDBJ databases">
        <title>Evolutionary innovations through gain and loss of genes in the ectomycorrhizal Boletales.</title>
        <authorList>
            <person name="Wu G."/>
            <person name="Miyauchi S."/>
            <person name="Morin E."/>
            <person name="Yang Z.-L."/>
            <person name="Xu J."/>
            <person name="Martin F.M."/>
        </authorList>
    </citation>
    <scope>NUCLEOTIDE SEQUENCE</scope>
    <source>
        <strain evidence="1">BR01</strain>
    </source>
</reference>